<protein>
    <recommendedName>
        <fullName evidence="4">Secreted protein</fullName>
    </recommendedName>
</protein>
<reference evidence="2" key="1">
    <citation type="submission" date="2020-08" db="EMBL/GenBank/DDBJ databases">
        <title>Multicomponent nature underlies the extraordinary mechanical properties of spider dragline silk.</title>
        <authorList>
            <person name="Kono N."/>
            <person name="Nakamura H."/>
            <person name="Mori M."/>
            <person name="Yoshida Y."/>
            <person name="Ohtoshi R."/>
            <person name="Malay A.D."/>
            <person name="Moran D.A.P."/>
            <person name="Tomita M."/>
            <person name="Numata K."/>
            <person name="Arakawa K."/>
        </authorList>
    </citation>
    <scope>NUCLEOTIDE SEQUENCE</scope>
</reference>
<evidence type="ECO:0000256" key="1">
    <source>
        <dbReference type="SAM" id="SignalP"/>
    </source>
</evidence>
<keyword evidence="3" id="KW-1185">Reference proteome</keyword>
<dbReference type="Proteomes" id="UP000887013">
    <property type="component" value="Unassembled WGS sequence"/>
</dbReference>
<name>A0A8X6PCN2_NEPPI</name>
<proteinExistence type="predicted"/>
<gene>
    <name evidence="2" type="ORF">NPIL_521471</name>
</gene>
<evidence type="ECO:0008006" key="4">
    <source>
        <dbReference type="Google" id="ProtNLM"/>
    </source>
</evidence>
<evidence type="ECO:0000313" key="2">
    <source>
        <dbReference type="EMBL" id="GFT63868.1"/>
    </source>
</evidence>
<accession>A0A8X6PCN2</accession>
<feature type="chain" id="PRO_5036493955" description="Secreted protein" evidence="1">
    <location>
        <begin position="24"/>
        <end position="82"/>
    </location>
</feature>
<comment type="caution">
    <text evidence="2">The sequence shown here is derived from an EMBL/GenBank/DDBJ whole genome shotgun (WGS) entry which is preliminary data.</text>
</comment>
<keyword evidence="1" id="KW-0732">Signal</keyword>
<dbReference type="AlphaFoldDB" id="A0A8X6PCN2"/>
<evidence type="ECO:0000313" key="3">
    <source>
        <dbReference type="Proteomes" id="UP000887013"/>
    </source>
</evidence>
<organism evidence="2 3">
    <name type="scientific">Nephila pilipes</name>
    <name type="common">Giant wood spider</name>
    <name type="synonym">Nephila maculata</name>
    <dbReference type="NCBI Taxonomy" id="299642"/>
    <lineage>
        <taxon>Eukaryota</taxon>
        <taxon>Metazoa</taxon>
        <taxon>Ecdysozoa</taxon>
        <taxon>Arthropoda</taxon>
        <taxon>Chelicerata</taxon>
        <taxon>Arachnida</taxon>
        <taxon>Araneae</taxon>
        <taxon>Araneomorphae</taxon>
        <taxon>Entelegynae</taxon>
        <taxon>Araneoidea</taxon>
        <taxon>Nephilidae</taxon>
        <taxon>Nephila</taxon>
    </lineage>
</organism>
<feature type="signal peptide" evidence="1">
    <location>
        <begin position="1"/>
        <end position="23"/>
    </location>
</feature>
<dbReference type="EMBL" id="BMAW01019538">
    <property type="protein sequence ID" value="GFT63868.1"/>
    <property type="molecule type" value="Genomic_DNA"/>
</dbReference>
<sequence>MAGCLTSTFCLCSFAHLLQLHSGLIPNALDKRSTDFLSLHLTRQAFPSSRLQETDEPFSISVSLGKLPVTPSVRLNIKVPVK</sequence>
<dbReference type="OrthoDB" id="6428209at2759"/>